<proteinExistence type="predicted"/>
<keyword evidence="2" id="KW-1185">Reference proteome</keyword>
<dbReference type="RefSeq" id="WP_146615921.1">
    <property type="nucleotide sequence ID" value="NZ_POUD01000318.1"/>
</dbReference>
<sequence length="116" mass="12440">MRELIAAFSCLDGERLLDRLARAAAAVGGTSCAGFVWVDALGTRARPVHVHVPPGDPLRVRRWLSESGVLKELAVSRAAVRLPRDAAVGEPGFLAVAVPVVARERLFVWVAGREFG</sequence>
<dbReference type="EMBL" id="POUD01000318">
    <property type="protein sequence ID" value="PZG06797.1"/>
    <property type="molecule type" value="Genomic_DNA"/>
</dbReference>
<gene>
    <name evidence="1" type="ORF">C1J01_41870</name>
</gene>
<name>A0A2W2EBB0_9ACTN</name>
<protein>
    <recommendedName>
        <fullName evidence="3">GAF domain-containing protein</fullName>
    </recommendedName>
</protein>
<accession>A0A2W2EBB0</accession>
<feature type="non-terminal residue" evidence="1">
    <location>
        <position position="116"/>
    </location>
</feature>
<dbReference type="OrthoDB" id="3532718at2"/>
<organism evidence="1 2">
    <name type="scientific">Nonomuraea aridisoli</name>
    <dbReference type="NCBI Taxonomy" id="2070368"/>
    <lineage>
        <taxon>Bacteria</taxon>
        <taxon>Bacillati</taxon>
        <taxon>Actinomycetota</taxon>
        <taxon>Actinomycetes</taxon>
        <taxon>Streptosporangiales</taxon>
        <taxon>Streptosporangiaceae</taxon>
        <taxon>Nonomuraea</taxon>
    </lineage>
</organism>
<dbReference type="Proteomes" id="UP000249304">
    <property type="component" value="Unassembled WGS sequence"/>
</dbReference>
<reference evidence="1 2" key="1">
    <citation type="submission" date="2018-01" db="EMBL/GenBank/DDBJ databases">
        <title>Draft genome sequence of Nonomuraea sp. KC333.</title>
        <authorList>
            <person name="Sahin N."/>
            <person name="Saygin H."/>
            <person name="Ay H."/>
        </authorList>
    </citation>
    <scope>NUCLEOTIDE SEQUENCE [LARGE SCALE GENOMIC DNA]</scope>
    <source>
        <strain evidence="1 2">KC333</strain>
    </source>
</reference>
<comment type="caution">
    <text evidence="1">The sequence shown here is derived from an EMBL/GenBank/DDBJ whole genome shotgun (WGS) entry which is preliminary data.</text>
</comment>
<evidence type="ECO:0000313" key="1">
    <source>
        <dbReference type="EMBL" id="PZG06797.1"/>
    </source>
</evidence>
<evidence type="ECO:0000313" key="2">
    <source>
        <dbReference type="Proteomes" id="UP000249304"/>
    </source>
</evidence>
<dbReference type="AlphaFoldDB" id="A0A2W2EBB0"/>
<evidence type="ECO:0008006" key="3">
    <source>
        <dbReference type="Google" id="ProtNLM"/>
    </source>
</evidence>